<feature type="signal peptide" evidence="4">
    <location>
        <begin position="1"/>
        <end position="23"/>
    </location>
</feature>
<evidence type="ECO:0000256" key="3">
    <source>
        <dbReference type="PIRSR" id="PIRSR015604-1"/>
    </source>
</evidence>
<accession>A0A2Z5UXJ0</accession>
<dbReference type="SUPFAM" id="SSF47565">
    <property type="entry name" value="Insect pheromone/odorant-binding proteins"/>
    <property type="match status" value="1"/>
</dbReference>
<dbReference type="InterPro" id="IPR006072">
    <property type="entry name" value="Odorant/phero-bd_Lep"/>
</dbReference>
<gene>
    <name evidence="5" type="primary">OnubPBP5</name>
</gene>
<proteinExistence type="inferred from homology"/>
<organism evidence="5">
    <name type="scientific">Ostrinia nubilalis</name>
    <name type="common">European corn borer</name>
    <name type="synonym">Pyralis nubilalis</name>
    <dbReference type="NCBI Taxonomy" id="29057"/>
    <lineage>
        <taxon>Eukaryota</taxon>
        <taxon>Metazoa</taxon>
        <taxon>Ecdysozoa</taxon>
        <taxon>Arthropoda</taxon>
        <taxon>Hexapoda</taxon>
        <taxon>Insecta</taxon>
        <taxon>Pterygota</taxon>
        <taxon>Neoptera</taxon>
        <taxon>Endopterygota</taxon>
        <taxon>Lepidoptera</taxon>
        <taxon>Glossata</taxon>
        <taxon>Ditrysia</taxon>
        <taxon>Pyraloidea</taxon>
        <taxon>Crambidae</taxon>
        <taxon>Pyraustinae</taxon>
        <taxon>Ostrinia</taxon>
    </lineage>
</organism>
<evidence type="ECO:0000256" key="2">
    <source>
        <dbReference type="ARBA" id="ARBA00022448"/>
    </source>
</evidence>
<dbReference type="InterPro" id="IPR006170">
    <property type="entry name" value="PBP/GOBP"/>
</dbReference>
<evidence type="ECO:0000256" key="4">
    <source>
        <dbReference type="SAM" id="SignalP"/>
    </source>
</evidence>
<protein>
    <submittedName>
        <fullName evidence="5">Pheromone binding protein-C</fullName>
    </submittedName>
</protein>
<dbReference type="EMBL" id="LC085606">
    <property type="protein sequence ID" value="BBB15973.1"/>
    <property type="molecule type" value="Genomic_DNA"/>
</dbReference>
<feature type="chain" id="PRO_5016444253" evidence="4">
    <location>
        <begin position="24"/>
        <end position="164"/>
    </location>
</feature>
<keyword evidence="4" id="KW-0732">Signal</keyword>
<dbReference type="Pfam" id="PF01395">
    <property type="entry name" value="PBP_GOBP"/>
    <property type="match status" value="1"/>
</dbReference>
<feature type="disulfide bond" evidence="3">
    <location>
        <begin position="42"/>
        <end position="77"/>
    </location>
</feature>
<dbReference type="SMART" id="SM00708">
    <property type="entry name" value="PhBP"/>
    <property type="match status" value="1"/>
</dbReference>
<sequence length="164" mass="18440">MKGFASFPVTLMLVLIGVSEIEMVPEAMKQLTGGFLKVLDQCKKELNLSDGVISDLYHLWKEEYDQISRDAGCVIHCMSQKLELVGGDGKMHHVNIKDFALKHGAGDEIATQLVTLAHECEKQKAVIEDDCERTLEMSKCFRSDVKQVDWTPKMEVIITEVIEV</sequence>
<dbReference type="PRINTS" id="PR00484">
    <property type="entry name" value="PBPGOBP"/>
</dbReference>
<comment type="similarity">
    <text evidence="1">Belongs to the PBP/GOBP family.</text>
</comment>
<dbReference type="Gene3D" id="1.10.238.20">
    <property type="entry name" value="Pheromone/general odorant binding protein domain"/>
    <property type="match status" value="1"/>
</dbReference>
<dbReference type="PIRSF" id="PIRSF015604">
    <property type="entry name" value="Odorant/phero_bd"/>
    <property type="match status" value="1"/>
</dbReference>
<dbReference type="CDD" id="cd23992">
    <property type="entry name" value="PBP_GOBP"/>
    <property type="match status" value="1"/>
</dbReference>
<feature type="disulfide bond" evidence="3">
    <location>
        <begin position="73"/>
        <end position="131"/>
    </location>
</feature>
<dbReference type="GO" id="GO:0005549">
    <property type="term" value="F:odorant binding"/>
    <property type="evidence" value="ECO:0007669"/>
    <property type="project" value="InterPro"/>
</dbReference>
<evidence type="ECO:0000313" key="5">
    <source>
        <dbReference type="EMBL" id="BBB15973.1"/>
    </source>
</evidence>
<name>A0A2Z5UXJ0_OSTNU</name>
<evidence type="ECO:0000256" key="1">
    <source>
        <dbReference type="ARBA" id="ARBA00008098"/>
    </source>
</evidence>
<dbReference type="AlphaFoldDB" id="A0A2Z5UXJ0"/>
<keyword evidence="2" id="KW-0813">Transport</keyword>
<reference evidence="5" key="1">
    <citation type="journal article" date="2018" name="PLoS ONE">
        <title>Conservation and lineage-specific rearrangements in the GOBP/PBP gene complex of distantly related ditrysian Lepidoptera.</title>
        <authorList>
            <person name="Yasukochi Y."/>
            <person name="Yang B."/>
            <person name="Fujimoto T."/>
            <person name="Sahara K."/>
            <person name="Matsuo T."/>
            <person name="Ishikawa Y."/>
        </authorList>
    </citation>
    <scope>NUCLEOTIDE SEQUENCE</scope>
</reference>
<keyword evidence="3" id="KW-1015">Disulfide bond</keyword>
<feature type="disulfide bond" evidence="3">
    <location>
        <begin position="120"/>
        <end position="140"/>
    </location>
</feature>
<dbReference type="InterPro" id="IPR036728">
    <property type="entry name" value="PBP_GOBP_sf"/>
</dbReference>